<proteinExistence type="predicted"/>
<dbReference type="Proteomes" id="UP001418222">
    <property type="component" value="Unassembled WGS sequence"/>
</dbReference>
<sequence>MASLVLLLSELIRPENAGSAPVDRLLTAYSSQRSPGGSFSGERTAAKTELPAWLSPGADRREIGDNLQDLRVSVESIWF</sequence>
<name>A0AAP0BZR5_9ASPA</name>
<dbReference type="EMBL" id="JBBWWQ010000001">
    <property type="protein sequence ID" value="KAK8956721.1"/>
    <property type="molecule type" value="Genomic_DNA"/>
</dbReference>
<comment type="caution">
    <text evidence="1">The sequence shown here is derived from an EMBL/GenBank/DDBJ whole genome shotgun (WGS) entry which is preliminary data.</text>
</comment>
<protein>
    <submittedName>
        <fullName evidence="1">Uncharacterized protein</fullName>
    </submittedName>
</protein>
<accession>A0AAP0BZR5</accession>
<evidence type="ECO:0000313" key="1">
    <source>
        <dbReference type="EMBL" id="KAK8956721.1"/>
    </source>
</evidence>
<gene>
    <name evidence="1" type="ORF">KSP39_PZI001359</name>
</gene>
<evidence type="ECO:0000313" key="2">
    <source>
        <dbReference type="Proteomes" id="UP001418222"/>
    </source>
</evidence>
<reference evidence="1 2" key="1">
    <citation type="journal article" date="2022" name="Nat. Plants">
        <title>Genomes of leafy and leafless Platanthera orchids illuminate the evolution of mycoheterotrophy.</title>
        <authorList>
            <person name="Li M.H."/>
            <person name="Liu K.W."/>
            <person name="Li Z."/>
            <person name="Lu H.C."/>
            <person name="Ye Q.L."/>
            <person name="Zhang D."/>
            <person name="Wang J.Y."/>
            <person name="Li Y.F."/>
            <person name="Zhong Z.M."/>
            <person name="Liu X."/>
            <person name="Yu X."/>
            <person name="Liu D.K."/>
            <person name="Tu X.D."/>
            <person name="Liu B."/>
            <person name="Hao Y."/>
            <person name="Liao X.Y."/>
            <person name="Jiang Y.T."/>
            <person name="Sun W.H."/>
            <person name="Chen J."/>
            <person name="Chen Y.Q."/>
            <person name="Ai Y."/>
            <person name="Zhai J.W."/>
            <person name="Wu S.S."/>
            <person name="Zhou Z."/>
            <person name="Hsiao Y.Y."/>
            <person name="Wu W.L."/>
            <person name="Chen Y.Y."/>
            <person name="Lin Y.F."/>
            <person name="Hsu J.L."/>
            <person name="Li C.Y."/>
            <person name="Wang Z.W."/>
            <person name="Zhao X."/>
            <person name="Zhong W.Y."/>
            <person name="Ma X.K."/>
            <person name="Ma L."/>
            <person name="Huang J."/>
            <person name="Chen G.Z."/>
            <person name="Huang M.Z."/>
            <person name="Huang L."/>
            <person name="Peng D.H."/>
            <person name="Luo Y.B."/>
            <person name="Zou S.Q."/>
            <person name="Chen S.P."/>
            <person name="Lan S."/>
            <person name="Tsai W.C."/>
            <person name="Van de Peer Y."/>
            <person name="Liu Z.J."/>
        </authorList>
    </citation>
    <scope>NUCLEOTIDE SEQUENCE [LARGE SCALE GENOMIC DNA]</scope>
    <source>
        <strain evidence="1">Lor287</strain>
    </source>
</reference>
<organism evidence="1 2">
    <name type="scientific">Platanthera zijinensis</name>
    <dbReference type="NCBI Taxonomy" id="2320716"/>
    <lineage>
        <taxon>Eukaryota</taxon>
        <taxon>Viridiplantae</taxon>
        <taxon>Streptophyta</taxon>
        <taxon>Embryophyta</taxon>
        <taxon>Tracheophyta</taxon>
        <taxon>Spermatophyta</taxon>
        <taxon>Magnoliopsida</taxon>
        <taxon>Liliopsida</taxon>
        <taxon>Asparagales</taxon>
        <taxon>Orchidaceae</taxon>
        <taxon>Orchidoideae</taxon>
        <taxon>Orchideae</taxon>
        <taxon>Orchidinae</taxon>
        <taxon>Platanthera</taxon>
    </lineage>
</organism>
<dbReference type="AlphaFoldDB" id="A0AAP0BZR5"/>
<keyword evidence="2" id="KW-1185">Reference proteome</keyword>